<dbReference type="EMBL" id="CP088295">
    <property type="protein sequence ID" value="UUY02387.1"/>
    <property type="molecule type" value="Genomic_DNA"/>
</dbReference>
<accession>A0ABY5PCP0</accession>
<evidence type="ECO:0008006" key="3">
    <source>
        <dbReference type="Google" id="ProtNLM"/>
    </source>
</evidence>
<proteinExistence type="predicted"/>
<protein>
    <recommendedName>
        <fullName evidence="3">GNAT family N-acetyltransferase</fullName>
    </recommendedName>
</protein>
<evidence type="ECO:0000313" key="2">
    <source>
        <dbReference type="Proteomes" id="UP001058860"/>
    </source>
</evidence>
<keyword evidence="2" id="KW-1185">Reference proteome</keyword>
<sequence>MKDTDTDLTIRVVHAHDEQGVADAARLAALDSSPVPAPPYVMATVDGRPVAARSLADGGIVADPFARTMEVVSMLELRAAQLGRASRVAAAIGRRRRIGLRAT</sequence>
<reference evidence="2" key="1">
    <citation type="submission" date="2021-11" db="EMBL/GenBank/DDBJ databases">
        <title>Cultivation dependent microbiological survey of springs from the worlds oldest radium mine currently devoted to the extraction of radon-saturated water.</title>
        <authorList>
            <person name="Kapinusova G."/>
            <person name="Smrhova T."/>
            <person name="Strejcek M."/>
            <person name="Suman J."/>
            <person name="Jani K."/>
            <person name="Pajer P."/>
            <person name="Uhlik O."/>
        </authorList>
    </citation>
    <scope>NUCLEOTIDE SEQUENCE [LARGE SCALE GENOMIC DNA]</scope>
    <source>
        <strain evidence="2">J379</strain>
    </source>
</reference>
<dbReference type="RefSeq" id="WP_353862916.1">
    <property type="nucleotide sequence ID" value="NZ_CP088295.1"/>
</dbReference>
<organism evidence="1 2">
    <name type="scientific">Svornostia abyssi</name>
    <dbReference type="NCBI Taxonomy" id="2898438"/>
    <lineage>
        <taxon>Bacteria</taxon>
        <taxon>Bacillati</taxon>
        <taxon>Actinomycetota</taxon>
        <taxon>Thermoleophilia</taxon>
        <taxon>Solirubrobacterales</taxon>
        <taxon>Baekduiaceae</taxon>
        <taxon>Svornostia</taxon>
    </lineage>
</organism>
<dbReference type="Proteomes" id="UP001058860">
    <property type="component" value="Chromosome"/>
</dbReference>
<gene>
    <name evidence="1" type="ORF">LRS13_16985</name>
</gene>
<evidence type="ECO:0000313" key="1">
    <source>
        <dbReference type="EMBL" id="UUY02387.1"/>
    </source>
</evidence>
<name>A0ABY5PCP0_9ACTN</name>